<sequence length="20" mass="2252">MTKDFDVFSCKTTSRTLASI</sequence>
<protein>
    <submittedName>
        <fullName evidence="1">Uncharacterized protein</fullName>
    </submittedName>
</protein>
<keyword evidence="2" id="KW-1185">Reference proteome</keyword>
<dbReference type="Proteomes" id="UP000032142">
    <property type="component" value="Unassembled WGS sequence"/>
</dbReference>
<dbReference type="AlphaFoldDB" id="A0A0B0MCV1"/>
<gene>
    <name evidence="1" type="ORF">F383_36845</name>
</gene>
<dbReference type="EMBL" id="JRRC01000034">
    <property type="protein sequence ID" value="KHF97223.1"/>
    <property type="molecule type" value="Genomic_DNA"/>
</dbReference>
<comment type="caution">
    <text evidence="1">The sequence shown here is derived from an EMBL/GenBank/DDBJ whole genome shotgun (WGS) entry which is preliminary data.</text>
</comment>
<name>A0A0B0MCV1_GOSAR</name>
<proteinExistence type="predicted"/>
<organism evidence="1 2">
    <name type="scientific">Gossypium arboreum</name>
    <name type="common">Tree cotton</name>
    <name type="synonym">Gossypium nanking</name>
    <dbReference type="NCBI Taxonomy" id="29729"/>
    <lineage>
        <taxon>Eukaryota</taxon>
        <taxon>Viridiplantae</taxon>
        <taxon>Streptophyta</taxon>
        <taxon>Embryophyta</taxon>
        <taxon>Tracheophyta</taxon>
        <taxon>Spermatophyta</taxon>
        <taxon>Magnoliopsida</taxon>
        <taxon>eudicotyledons</taxon>
        <taxon>Gunneridae</taxon>
        <taxon>Pentapetalae</taxon>
        <taxon>rosids</taxon>
        <taxon>malvids</taxon>
        <taxon>Malvales</taxon>
        <taxon>Malvaceae</taxon>
        <taxon>Malvoideae</taxon>
        <taxon>Gossypium</taxon>
    </lineage>
</organism>
<evidence type="ECO:0000313" key="2">
    <source>
        <dbReference type="Proteomes" id="UP000032142"/>
    </source>
</evidence>
<evidence type="ECO:0000313" key="1">
    <source>
        <dbReference type="EMBL" id="KHF97223.1"/>
    </source>
</evidence>
<reference evidence="2" key="1">
    <citation type="submission" date="2014-09" db="EMBL/GenBank/DDBJ databases">
        <authorList>
            <person name="Mudge J."/>
            <person name="Ramaraj T."/>
            <person name="Lindquist I.E."/>
            <person name="Bharti A.K."/>
            <person name="Sundararajan A."/>
            <person name="Cameron C.T."/>
            <person name="Woodward J.E."/>
            <person name="May G.D."/>
            <person name="Brubaker C."/>
            <person name="Broadhvest J."/>
            <person name="Wilkins T.A."/>
        </authorList>
    </citation>
    <scope>NUCLEOTIDE SEQUENCE</scope>
    <source>
        <strain evidence="2">cv. AKA8401</strain>
    </source>
</reference>
<accession>A0A0B0MCV1</accession>